<proteinExistence type="predicted"/>
<feature type="transmembrane region" description="Helical" evidence="2">
    <location>
        <begin position="63"/>
        <end position="84"/>
    </location>
</feature>
<feature type="region of interest" description="Disordered" evidence="1">
    <location>
        <begin position="13"/>
        <end position="32"/>
    </location>
</feature>
<organism evidence="3">
    <name type="scientific">Calcidiscus leptoporus</name>
    <dbReference type="NCBI Taxonomy" id="127549"/>
    <lineage>
        <taxon>Eukaryota</taxon>
        <taxon>Haptista</taxon>
        <taxon>Haptophyta</taxon>
        <taxon>Prymnesiophyceae</taxon>
        <taxon>Coccolithales</taxon>
        <taxon>Calcidiscaceae</taxon>
        <taxon>Calcidiscus</taxon>
    </lineage>
</organism>
<gene>
    <name evidence="3" type="ORF">CLEP1334_LOCUS21478</name>
</gene>
<accession>A0A7S0JAU6</accession>
<evidence type="ECO:0000256" key="1">
    <source>
        <dbReference type="SAM" id="MobiDB-lite"/>
    </source>
</evidence>
<reference evidence="3" key="1">
    <citation type="submission" date="2021-01" db="EMBL/GenBank/DDBJ databases">
        <authorList>
            <person name="Corre E."/>
            <person name="Pelletier E."/>
            <person name="Niang G."/>
            <person name="Scheremetjew M."/>
            <person name="Finn R."/>
            <person name="Kale V."/>
            <person name="Holt S."/>
            <person name="Cochrane G."/>
            <person name="Meng A."/>
            <person name="Brown T."/>
            <person name="Cohen L."/>
        </authorList>
    </citation>
    <scope>NUCLEOTIDE SEQUENCE</scope>
    <source>
        <strain evidence="3">RCC1130</strain>
    </source>
</reference>
<dbReference type="EMBL" id="HBER01042619">
    <property type="protein sequence ID" value="CAD8546188.1"/>
    <property type="molecule type" value="Transcribed_RNA"/>
</dbReference>
<keyword evidence="2" id="KW-0472">Membrane</keyword>
<protein>
    <submittedName>
        <fullName evidence="3">Uncharacterized protein</fullName>
    </submittedName>
</protein>
<keyword evidence="2" id="KW-0812">Transmembrane</keyword>
<name>A0A7S0JAU6_9EUKA</name>
<dbReference type="AlphaFoldDB" id="A0A7S0JAU6"/>
<evidence type="ECO:0000313" key="3">
    <source>
        <dbReference type="EMBL" id="CAD8546188.1"/>
    </source>
</evidence>
<keyword evidence="2" id="KW-1133">Transmembrane helix</keyword>
<sequence length="252" mass="27569">MDTAGSPLTRAARDPNRLFVRTGPSSTPTRAEGAGRLERLLGVVTHITLNNTVTAFNRATSNLVVLVSAAFVVSVCVIFTYPLLYQGAAVSAAQEAGMERMTSLAAQLLEVEDGLVEATYSPDESTKHHYKLSVARSKYSPSHSPSPMPAGCFTKEEGNSFLRPGPALRDTKLYTERALNEAQLFGLYTRVVGRLATPGRYINIADAVREADLDKSGNYSHLEAACGLAWALPRQVWKEEIFEQLWLQRPLN</sequence>
<evidence type="ECO:0000256" key="2">
    <source>
        <dbReference type="SAM" id="Phobius"/>
    </source>
</evidence>